<comment type="caution">
    <text evidence="1">The sequence shown here is derived from an EMBL/GenBank/DDBJ whole genome shotgun (WGS) entry which is preliminary data.</text>
</comment>
<accession>A0AAW0CWE5</accession>
<protein>
    <recommendedName>
        <fullName evidence="3">F-box domain-containing protein</fullName>
    </recommendedName>
</protein>
<keyword evidence="2" id="KW-1185">Reference proteome</keyword>
<proteinExistence type="predicted"/>
<evidence type="ECO:0000313" key="1">
    <source>
        <dbReference type="EMBL" id="KAK7042902.1"/>
    </source>
</evidence>
<evidence type="ECO:0008006" key="3">
    <source>
        <dbReference type="Google" id="ProtNLM"/>
    </source>
</evidence>
<dbReference type="AlphaFoldDB" id="A0AAW0CWE5"/>
<sequence length="550" mass="63249">MQRNIDNTTTRHLKNTRTLQKPAQTSYLNGIHNLTIPLARLPMEIIIIIFKHCIGIDSSGHAFSKHAMPWVLSQVSSQWRSICLCTPSLWVIARVNTHFLDNSFCHDHSLNMLRAWLERSRPLPVSCIGHFDQEKPLSFHLQVLDMFIQESRRWSMVVFDLGTQAELYYRLSSVHPHLPLLHFCDIAVKPPDMPASGNPQTHIWHTPRLKCARILINRPSRRTMEIIPSSTRLEELAFRKESPTDFFILAPTITFEHLRYCHLNIVQESQAVQNTRRCVIPRLQYFDLFGHAHSVLVTLDSLILPSIRYLDVDFRHRRSLGALSGRVLLALGGLQARSGCHIYRLTAPFSLFSCPNTPTLTKRFGPVYELRILLSPIEKMSNKLAFHHFTHAGSELEIFEQVTTLHVLLREDEKDEATVKLLSRVVDMLESRLSSPRRSLERLSFDSSAKDGLPVHIEPVDRILKLAQASGVVLLGSAVDGKWVSIYTRVCWSLLDYDRAFYRWNQSGRCDWVAKERVDWYQKNKELWERLWSANISAGLVDAGTTRTLV</sequence>
<organism evidence="1 2">
    <name type="scientific">Paramarasmius palmivorus</name>
    <dbReference type="NCBI Taxonomy" id="297713"/>
    <lineage>
        <taxon>Eukaryota</taxon>
        <taxon>Fungi</taxon>
        <taxon>Dikarya</taxon>
        <taxon>Basidiomycota</taxon>
        <taxon>Agaricomycotina</taxon>
        <taxon>Agaricomycetes</taxon>
        <taxon>Agaricomycetidae</taxon>
        <taxon>Agaricales</taxon>
        <taxon>Marasmiineae</taxon>
        <taxon>Marasmiaceae</taxon>
        <taxon>Paramarasmius</taxon>
    </lineage>
</organism>
<name>A0AAW0CWE5_9AGAR</name>
<gene>
    <name evidence="1" type="ORF">VNI00_008637</name>
</gene>
<evidence type="ECO:0000313" key="2">
    <source>
        <dbReference type="Proteomes" id="UP001383192"/>
    </source>
</evidence>
<dbReference type="Proteomes" id="UP001383192">
    <property type="component" value="Unassembled WGS sequence"/>
</dbReference>
<reference evidence="1 2" key="1">
    <citation type="submission" date="2024-01" db="EMBL/GenBank/DDBJ databases">
        <title>A draft genome for a cacao thread blight-causing isolate of Paramarasmius palmivorus.</title>
        <authorList>
            <person name="Baruah I.K."/>
            <person name="Bukari Y."/>
            <person name="Amoako-Attah I."/>
            <person name="Meinhardt L.W."/>
            <person name="Bailey B.A."/>
            <person name="Cohen S.P."/>
        </authorList>
    </citation>
    <scope>NUCLEOTIDE SEQUENCE [LARGE SCALE GENOMIC DNA]</scope>
    <source>
        <strain evidence="1 2">GH-12</strain>
    </source>
</reference>
<dbReference type="EMBL" id="JAYKXP010000030">
    <property type="protein sequence ID" value="KAK7042902.1"/>
    <property type="molecule type" value="Genomic_DNA"/>
</dbReference>